<dbReference type="AlphaFoldDB" id="A0A4R6SDL1"/>
<keyword evidence="14" id="KW-1185">Reference proteome</keyword>
<dbReference type="EC" id="2.7.7.87" evidence="3"/>
<evidence type="ECO:0000256" key="4">
    <source>
        <dbReference type="ARBA" id="ARBA00022490"/>
    </source>
</evidence>
<evidence type="ECO:0000256" key="6">
    <source>
        <dbReference type="ARBA" id="ARBA00022694"/>
    </source>
</evidence>
<dbReference type="RefSeq" id="WP_208115697.1">
    <property type="nucleotide sequence ID" value="NZ_SNXZ01000003.1"/>
</dbReference>
<evidence type="ECO:0000256" key="10">
    <source>
        <dbReference type="ARBA" id="ARBA00029774"/>
    </source>
</evidence>
<dbReference type="GO" id="GO:0005737">
    <property type="term" value="C:cytoplasm"/>
    <property type="evidence" value="ECO:0007669"/>
    <property type="project" value="UniProtKB-SubCell"/>
</dbReference>
<evidence type="ECO:0000256" key="2">
    <source>
        <dbReference type="ARBA" id="ARBA00007663"/>
    </source>
</evidence>
<keyword evidence="7" id="KW-0548">Nucleotidyltransferase</keyword>
<evidence type="ECO:0000256" key="9">
    <source>
        <dbReference type="ARBA" id="ARBA00022840"/>
    </source>
</evidence>
<dbReference type="GO" id="GO:0008033">
    <property type="term" value="P:tRNA processing"/>
    <property type="evidence" value="ECO:0007669"/>
    <property type="project" value="UniProtKB-KW"/>
</dbReference>
<evidence type="ECO:0000256" key="7">
    <source>
        <dbReference type="ARBA" id="ARBA00022695"/>
    </source>
</evidence>
<accession>A0A4R6SDL1</accession>
<comment type="caution">
    <text evidence="13">The sequence shown here is derived from an EMBL/GenBank/DDBJ whole genome shotgun (WGS) entry which is preliminary data.</text>
</comment>
<evidence type="ECO:0000256" key="3">
    <source>
        <dbReference type="ARBA" id="ARBA00012584"/>
    </source>
</evidence>
<dbReference type="SUPFAM" id="SSF55821">
    <property type="entry name" value="YrdC/RibB"/>
    <property type="match status" value="1"/>
</dbReference>
<evidence type="ECO:0000313" key="14">
    <source>
        <dbReference type="Proteomes" id="UP000295444"/>
    </source>
</evidence>
<dbReference type="PANTHER" id="PTHR17490:SF16">
    <property type="entry name" value="THREONYLCARBAMOYL-AMP SYNTHASE"/>
    <property type="match status" value="1"/>
</dbReference>
<organism evidence="13 14">
    <name type="scientific">Labedaea rhizosphaerae</name>
    <dbReference type="NCBI Taxonomy" id="598644"/>
    <lineage>
        <taxon>Bacteria</taxon>
        <taxon>Bacillati</taxon>
        <taxon>Actinomycetota</taxon>
        <taxon>Actinomycetes</taxon>
        <taxon>Pseudonocardiales</taxon>
        <taxon>Pseudonocardiaceae</taxon>
        <taxon>Labedaea</taxon>
    </lineage>
</organism>
<proteinExistence type="inferred from homology"/>
<comment type="similarity">
    <text evidence="2">Belongs to the SUA5 family.</text>
</comment>
<evidence type="ECO:0000256" key="11">
    <source>
        <dbReference type="ARBA" id="ARBA00048366"/>
    </source>
</evidence>
<dbReference type="NCBIfam" id="TIGR00057">
    <property type="entry name" value="L-threonylcarbamoyladenylate synthase"/>
    <property type="match status" value="1"/>
</dbReference>
<dbReference type="PROSITE" id="PS51163">
    <property type="entry name" value="YRDC"/>
    <property type="match status" value="1"/>
</dbReference>
<evidence type="ECO:0000256" key="1">
    <source>
        <dbReference type="ARBA" id="ARBA00004496"/>
    </source>
</evidence>
<keyword evidence="5" id="KW-0808">Transferase</keyword>
<evidence type="ECO:0000256" key="5">
    <source>
        <dbReference type="ARBA" id="ARBA00022679"/>
    </source>
</evidence>
<comment type="catalytic activity">
    <reaction evidence="11">
        <text>L-threonine + hydrogencarbonate + ATP = L-threonylcarbamoyladenylate + diphosphate + H2O</text>
        <dbReference type="Rhea" id="RHEA:36407"/>
        <dbReference type="ChEBI" id="CHEBI:15377"/>
        <dbReference type="ChEBI" id="CHEBI:17544"/>
        <dbReference type="ChEBI" id="CHEBI:30616"/>
        <dbReference type="ChEBI" id="CHEBI:33019"/>
        <dbReference type="ChEBI" id="CHEBI:57926"/>
        <dbReference type="ChEBI" id="CHEBI:73682"/>
        <dbReference type="EC" id="2.7.7.87"/>
    </reaction>
</comment>
<dbReference type="EMBL" id="SNXZ01000003">
    <property type="protein sequence ID" value="TDP97723.1"/>
    <property type="molecule type" value="Genomic_DNA"/>
</dbReference>
<comment type="subcellular location">
    <subcellularLocation>
        <location evidence="1">Cytoplasm</location>
    </subcellularLocation>
</comment>
<dbReference type="GO" id="GO:0003725">
    <property type="term" value="F:double-stranded RNA binding"/>
    <property type="evidence" value="ECO:0007669"/>
    <property type="project" value="InterPro"/>
</dbReference>
<dbReference type="GO" id="GO:0005524">
    <property type="term" value="F:ATP binding"/>
    <property type="evidence" value="ECO:0007669"/>
    <property type="project" value="UniProtKB-KW"/>
</dbReference>
<dbReference type="Pfam" id="PF01300">
    <property type="entry name" value="Sua5_yciO_yrdC"/>
    <property type="match status" value="1"/>
</dbReference>
<evidence type="ECO:0000313" key="13">
    <source>
        <dbReference type="EMBL" id="TDP97723.1"/>
    </source>
</evidence>
<keyword evidence="8" id="KW-0547">Nucleotide-binding</keyword>
<dbReference type="InterPro" id="IPR006070">
    <property type="entry name" value="Sua5-like_dom"/>
</dbReference>
<keyword evidence="9" id="KW-0067">ATP-binding</keyword>
<dbReference type="GO" id="GO:0006450">
    <property type="term" value="P:regulation of translational fidelity"/>
    <property type="evidence" value="ECO:0007669"/>
    <property type="project" value="TreeGrafter"/>
</dbReference>
<dbReference type="InterPro" id="IPR050156">
    <property type="entry name" value="TC-AMP_synthase_SUA5"/>
</dbReference>
<keyword evidence="4" id="KW-0963">Cytoplasm</keyword>
<feature type="domain" description="YrdC-like" evidence="12">
    <location>
        <begin position="1"/>
        <end position="184"/>
    </location>
</feature>
<evidence type="ECO:0000256" key="8">
    <source>
        <dbReference type="ARBA" id="ARBA00022741"/>
    </source>
</evidence>
<dbReference type="InterPro" id="IPR017945">
    <property type="entry name" value="DHBP_synth_RibB-like_a/b_dom"/>
</dbReference>
<protein>
    <recommendedName>
        <fullName evidence="10">L-threonylcarbamoyladenylate synthase</fullName>
        <ecNumber evidence="3">2.7.7.87</ecNumber>
    </recommendedName>
    <alternativeName>
        <fullName evidence="10">L-threonylcarbamoyladenylate synthase</fullName>
    </alternativeName>
</protein>
<name>A0A4R6SDL1_LABRH</name>
<sequence length="194" mass="20517">MTDPALIAKTLRDGGVALLPTDTVYGLAVHPEHDAAVDRLFALKARPRTRNLPIMVGSVDQISLLGALVTPQAAKLLAAFAPGPLTVALGLGDRAPFWLDGRVEIGVRIPAEQLMLDVLALTGPLLVTSANAHGNDTPETVPEILEQLAGEPDIVVDDGKRPVVPSTLVNCNLPEPRIEREGVLSAQQIEEALL</sequence>
<dbReference type="GO" id="GO:0061710">
    <property type="term" value="F:L-threonylcarbamoyladenylate synthase"/>
    <property type="evidence" value="ECO:0007669"/>
    <property type="project" value="UniProtKB-EC"/>
</dbReference>
<keyword evidence="6" id="KW-0819">tRNA processing</keyword>
<dbReference type="PANTHER" id="PTHR17490">
    <property type="entry name" value="SUA5"/>
    <property type="match status" value="1"/>
</dbReference>
<dbReference type="GO" id="GO:0000049">
    <property type="term" value="F:tRNA binding"/>
    <property type="evidence" value="ECO:0007669"/>
    <property type="project" value="TreeGrafter"/>
</dbReference>
<dbReference type="Gene3D" id="3.90.870.10">
    <property type="entry name" value="DHBP synthase"/>
    <property type="match status" value="1"/>
</dbReference>
<reference evidence="13 14" key="1">
    <citation type="submission" date="2019-03" db="EMBL/GenBank/DDBJ databases">
        <title>Genomic Encyclopedia of Type Strains, Phase IV (KMG-IV): sequencing the most valuable type-strain genomes for metagenomic binning, comparative biology and taxonomic classification.</title>
        <authorList>
            <person name="Goeker M."/>
        </authorList>
    </citation>
    <scope>NUCLEOTIDE SEQUENCE [LARGE SCALE GENOMIC DNA]</scope>
    <source>
        <strain evidence="13 14">DSM 45361</strain>
    </source>
</reference>
<evidence type="ECO:0000259" key="12">
    <source>
        <dbReference type="PROSITE" id="PS51163"/>
    </source>
</evidence>
<dbReference type="Proteomes" id="UP000295444">
    <property type="component" value="Unassembled WGS sequence"/>
</dbReference>
<gene>
    <name evidence="13" type="ORF">EV186_103687</name>
</gene>